<sequence>MAKRSLWARDGLYIDVSLRDSGELAFDAQHLRNGGEYEYALTVPPDQVPLVLAALGGAAGDDVLALLQANAETIVRRGEKSWLESIGVTPGFWSHGDWWDLFDD</sequence>
<dbReference type="Proteomes" id="UP000515512">
    <property type="component" value="Chromosome"/>
</dbReference>
<keyword evidence="2" id="KW-1185">Reference proteome</keyword>
<evidence type="ECO:0000313" key="2">
    <source>
        <dbReference type="Proteomes" id="UP000515512"/>
    </source>
</evidence>
<gene>
    <name evidence="1" type="ORF">H0264_22750</name>
</gene>
<evidence type="ECO:0000313" key="1">
    <source>
        <dbReference type="EMBL" id="QLY28206.1"/>
    </source>
</evidence>
<accession>A0A7D6YZD6</accession>
<dbReference type="RefSeq" id="WP_181579414.1">
    <property type="nucleotide sequence ID" value="NZ_CP059399.1"/>
</dbReference>
<reference evidence="1 2" key="1">
    <citation type="submission" date="2020-07" db="EMBL/GenBank/DDBJ databases">
        <authorList>
            <person name="Zhuang K."/>
            <person name="Ran Y."/>
        </authorList>
    </citation>
    <scope>NUCLEOTIDE SEQUENCE [LARGE SCALE GENOMIC DNA]</scope>
    <source>
        <strain evidence="1 2">WCH-YHL-001</strain>
    </source>
</reference>
<proteinExistence type="predicted"/>
<name>A0A7D6YZD6_9NOCA</name>
<dbReference type="AlphaFoldDB" id="A0A7D6YZD6"/>
<dbReference type="EMBL" id="CP059399">
    <property type="protein sequence ID" value="QLY28206.1"/>
    <property type="molecule type" value="Genomic_DNA"/>
</dbReference>
<dbReference type="KEGG" id="nhu:H0264_22750"/>
<organism evidence="1 2">
    <name type="scientific">Nocardia huaxiensis</name>
    <dbReference type="NCBI Taxonomy" id="2755382"/>
    <lineage>
        <taxon>Bacteria</taxon>
        <taxon>Bacillati</taxon>
        <taxon>Actinomycetota</taxon>
        <taxon>Actinomycetes</taxon>
        <taxon>Mycobacteriales</taxon>
        <taxon>Nocardiaceae</taxon>
        <taxon>Nocardia</taxon>
    </lineage>
</organism>
<protein>
    <submittedName>
        <fullName evidence="1">Uncharacterized protein</fullName>
    </submittedName>
</protein>